<dbReference type="InterPro" id="IPR038116">
    <property type="entry name" value="TrpR-like_sf"/>
</dbReference>
<name>A0A1F7WF85_9BACT</name>
<dbReference type="AlphaFoldDB" id="A0A1F7WF85"/>
<evidence type="ECO:0000313" key="1">
    <source>
        <dbReference type="EMBL" id="OGM00715.1"/>
    </source>
</evidence>
<evidence type="ECO:0008006" key="3">
    <source>
        <dbReference type="Google" id="ProtNLM"/>
    </source>
</evidence>
<proteinExistence type="predicted"/>
<dbReference type="PANTHER" id="PTHR40080">
    <property type="entry name" value="LMO1763 PROTEIN"/>
    <property type="match status" value="1"/>
</dbReference>
<organism evidence="1 2">
    <name type="scientific">Candidatus Uhrbacteria bacterium RIFOXYC2_FULL_47_19</name>
    <dbReference type="NCBI Taxonomy" id="1802424"/>
    <lineage>
        <taxon>Bacteria</taxon>
        <taxon>Candidatus Uhriibacteriota</taxon>
    </lineage>
</organism>
<dbReference type="InterPro" id="IPR010921">
    <property type="entry name" value="Trp_repressor/repl_initiator"/>
</dbReference>
<reference evidence="1 2" key="1">
    <citation type="journal article" date="2016" name="Nat. Commun.">
        <title>Thousands of microbial genomes shed light on interconnected biogeochemical processes in an aquifer system.</title>
        <authorList>
            <person name="Anantharaman K."/>
            <person name="Brown C.T."/>
            <person name="Hug L.A."/>
            <person name="Sharon I."/>
            <person name="Castelle C.J."/>
            <person name="Probst A.J."/>
            <person name="Thomas B.C."/>
            <person name="Singh A."/>
            <person name="Wilkins M.J."/>
            <person name="Karaoz U."/>
            <person name="Brodie E.L."/>
            <person name="Williams K.H."/>
            <person name="Hubbard S.S."/>
            <person name="Banfield J.F."/>
        </authorList>
    </citation>
    <scope>NUCLEOTIDE SEQUENCE [LARGE SCALE GENOMIC DNA]</scope>
</reference>
<evidence type="ECO:0000313" key="2">
    <source>
        <dbReference type="Proteomes" id="UP000176988"/>
    </source>
</evidence>
<sequence>MDWNDKGKEQLIKAILLLKNADETQRFLRDLMTEKEIKEFAKRLKAAEMLTEKIPYSTIEKETGLSSTTVARVAKWLNGKGGGYKIIINKLHHHNSIQSRRGLS</sequence>
<gene>
    <name evidence="1" type="ORF">A2480_04760</name>
</gene>
<dbReference type="GO" id="GO:0043565">
    <property type="term" value="F:sequence-specific DNA binding"/>
    <property type="evidence" value="ECO:0007669"/>
    <property type="project" value="InterPro"/>
</dbReference>
<accession>A0A1F7WF85</accession>
<dbReference type="Pfam" id="PF01371">
    <property type="entry name" value="Trp_repressor"/>
    <property type="match status" value="1"/>
</dbReference>
<dbReference type="PANTHER" id="PTHR40080:SF1">
    <property type="entry name" value="TRPR-LIKE PROTEIN YERC_YECD"/>
    <property type="match status" value="1"/>
</dbReference>
<dbReference type="PIRSF" id="PIRSF012508">
    <property type="entry name" value="YerC"/>
    <property type="match status" value="1"/>
</dbReference>
<dbReference type="GO" id="GO:0003700">
    <property type="term" value="F:DNA-binding transcription factor activity"/>
    <property type="evidence" value="ECO:0007669"/>
    <property type="project" value="InterPro"/>
</dbReference>
<dbReference type="Gene3D" id="1.10.1270.10">
    <property type="entry name" value="TrpR-like"/>
    <property type="match status" value="1"/>
</dbReference>
<dbReference type="NCBIfam" id="TIGR02531">
    <property type="entry name" value="yecD_yerC"/>
    <property type="match status" value="1"/>
</dbReference>
<dbReference type="SUPFAM" id="SSF48295">
    <property type="entry name" value="TrpR-like"/>
    <property type="match status" value="1"/>
</dbReference>
<dbReference type="EMBL" id="MGFG01000026">
    <property type="protein sequence ID" value="OGM00715.1"/>
    <property type="molecule type" value="Genomic_DNA"/>
</dbReference>
<dbReference type="Proteomes" id="UP000176988">
    <property type="component" value="Unassembled WGS sequence"/>
</dbReference>
<comment type="caution">
    <text evidence="1">The sequence shown here is derived from an EMBL/GenBank/DDBJ whole genome shotgun (WGS) entry which is preliminary data.</text>
</comment>
<dbReference type="InterPro" id="IPR013368">
    <property type="entry name" value="YecD_YerC"/>
</dbReference>
<protein>
    <recommendedName>
        <fullName evidence="3">TrpR-like protein YerC/YecD</fullName>
    </recommendedName>
</protein>
<dbReference type="InterPro" id="IPR000831">
    <property type="entry name" value="Trp_repress"/>
</dbReference>